<evidence type="ECO:0000313" key="2">
    <source>
        <dbReference type="EMBL" id="MDK2594875.1"/>
    </source>
</evidence>
<keyword evidence="1" id="KW-0732">Signal</keyword>
<gene>
    <name evidence="2" type="ORF">QNM18_07465</name>
</gene>
<organism evidence="2 3">
    <name type="scientific">Pseudoalteromonas obscura</name>
    <dbReference type="NCBI Taxonomy" id="3048491"/>
    <lineage>
        <taxon>Bacteria</taxon>
        <taxon>Pseudomonadati</taxon>
        <taxon>Pseudomonadota</taxon>
        <taxon>Gammaproteobacteria</taxon>
        <taxon>Alteromonadales</taxon>
        <taxon>Pseudoalteromonadaceae</taxon>
        <taxon>Pseudoalteromonas</taxon>
    </lineage>
</organism>
<proteinExistence type="predicted"/>
<protein>
    <submittedName>
        <fullName evidence="2">Uncharacterized protein</fullName>
    </submittedName>
</protein>
<comment type="caution">
    <text evidence="2">The sequence shown here is derived from an EMBL/GenBank/DDBJ whole genome shotgun (WGS) entry which is preliminary data.</text>
</comment>
<keyword evidence="3" id="KW-1185">Reference proteome</keyword>
<dbReference type="Proteomes" id="UP001231915">
    <property type="component" value="Unassembled WGS sequence"/>
</dbReference>
<accession>A0ABT7EIL5</accession>
<dbReference type="EMBL" id="JASJUT010000002">
    <property type="protein sequence ID" value="MDK2594875.1"/>
    <property type="molecule type" value="Genomic_DNA"/>
</dbReference>
<feature type="signal peptide" evidence="1">
    <location>
        <begin position="1"/>
        <end position="19"/>
    </location>
</feature>
<feature type="chain" id="PRO_5046548531" evidence="1">
    <location>
        <begin position="20"/>
        <end position="127"/>
    </location>
</feature>
<sequence length="127" mass="13593">MKKLALVASLVLSSGFAQAAQPGAATVVTADKIVKEVRVEVFHGNAYYYFASFDSNETAQSGVNTTWEAPGCPSAIYAYIPASSPGAERMFDLAMHSKNTNTPLQFSGICGDHEGNNIYIQANYATF</sequence>
<reference evidence="2 3" key="1">
    <citation type="submission" date="2023-05" db="EMBL/GenBank/DDBJ databases">
        <title>Pseudoalteromonas ardens sp. nov., Pseudoalteromonas obscura sp. nov., and Pseudoalteromonas umbrosa sp. nov., isolated from the coral Montipora capitata.</title>
        <authorList>
            <person name="Thomas E.M."/>
            <person name="Smith E.M."/>
            <person name="Papke E."/>
            <person name="Shlafstein M.D."/>
            <person name="Oline D.K."/>
            <person name="Videau P."/>
            <person name="Saw J.H."/>
            <person name="Strangman W.K."/>
            <person name="Ushijima B."/>
        </authorList>
    </citation>
    <scope>NUCLEOTIDE SEQUENCE [LARGE SCALE GENOMIC DNA]</scope>
    <source>
        <strain evidence="2 3">P94</strain>
    </source>
</reference>
<evidence type="ECO:0000256" key="1">
    <source>
        <dbReference type="SAM" id="SignalP"/>
    </source>
</evidence>
<dbReference type="RefSeq" id="WP_284136780.1">
    <property type="nucleotide sequence ID" value="NZ_JASJUT010000002.1"/>
</dbReference>
<name>A0ABT7EIL5_9GAMM</name>
<evidence type="ECO:0000313" key="3">
    <source>
        <dbReference type="Proteomes" id="UP001231915"/>
    </source>
</evidence>